<sequence length="594" mass="66802">MKNIRNFCIIAHIDHGKSTLADRLLEFTSTVAEREMQNQLLDNMDLERERGITIKSHAIQMNYHYKGEDYVLNLIDTPGHVDFSYEVSRSIAACEGALLIVDSSQGIEAQTISNLYLAIGSDLEIIPVLNKIDLPHAMPEEVSDQIIDLIGCDREDIIHASGKAGIGIEEILNAICDRVPAPKGDPAAPLQALIFDSVFNSYRGIEVYFRIYNGTLKKGEKVKFINTGKTYEADEIGVLKLNQEPRKEMAAGNVGYLISGIKNAKEVKVGDTITHVDRPAVGIQGFEDVKPMVFAGIYPVETSEYEELRASMEKLQLNDASLVWEPETSAALGFGFRCGFLGMLHMEIVQERLEREFDMTVITTVPSVQFHVHTTKGQLLKVSAPSEMPEPNYIDHIEEPFIKAQIISKAEYVGPIITLCMEKRGILKNQTYLTSDRVELSFEMPLAEIVFDFFDKLKTISRGYASLDYELIGFRQSNMVKLDVMLNGEPVDALSAIVHREKAYDWGKRLCEKLRELLPRQMFEIAIQAAIGQKIIARETVKALRKNVLAKCYGGDISRKRKLLEKQKKGKKRMRQVGNVEIPQEAFLAVLKLD</sequence>
<accession>A0A1N6WHH4</accession>
<organism evidence="13 14">
    <name type="scientific">Pontibacter lucknowensis</name>
    <dbReference type="NCBI Taxonomy" id="1077936"/>
    <lineage>
        <taxon>Bacteria</taxon>
        <taxon>Pseudomonadati</taxon>
        <taxon>Bacteroidota</taxon>
        <taxon>Cytophagia</taxon>
        <taxon>Cytophagales</taxon>
        <taxon>Hymenobacteraceae</taxon>
        <taxon>Pontibacter</taxon>
    </lineage>
</organism>
<dbReference type="GO" id="GO:0003924">
    <property type="term" value="F:GTPase activity"/>
    <property type="evidence" value="ECO:0007669"/>
    <property type="project" value="UniProtKB-UniRule"/>
</dbReference>
<protein>
    <recommendedName>
        <fullName evidence="11">Elongation factor 4</fullName>
        <shortName evidence="11">EF-4</shortName>
        <ecNumber evidence="11">3.6.5.n1</ecNumber>
    </recommendedName>
    <alternativeName>
        <fullName evidence="11">Ribosomal back-translocase LepA</fullName>
    </alternativeName>
</protein>
<dbReference type="GO" id="GO:0005525">
    <property type="term" value="F:GTP binding"/>
    <property type="evidence" value="ECO:0007669"/>
    <property type="project" value="UniProtKB-UniRule"/>
</dbReference>
<keyword evidence="7 11" id="KW-0472">Membrane</keyword>
<dbReference type="SUPFAM" id="SSF50447">
    <property type="entry name" value="Translation proteins"/>
    <property type="match status" value="1"/>
</dbReference>
<reference evidence="14" key="1">
    <citation type="submission" date="2017-01" db="EMBL/GenBank/DDBJ databases">
        <authorList>
            <person name="Varghese N."/>
            <person name="Submissions S."/>
        </authorList>
    </citation>
    <scope>NUCLEOTIDE SEQUENCE [LARGE SCALE GENOMIC DNA]</scope>
    <source>
        <strain evidence="14">DM9</strain>
    </source>
</reference>
<dbReference type="Pfam" id="PF00679">
    <property type="entry name" value="EFG_C"/>
    <property type="match status" value="1"/>
</dbReference>
<dbReference type="PANTHER" id="PTHR43512">
    <property type="entry name" value="TRANSLATION FACTOR GUF1-RELATED"/>
    <property type="match status" value="1"/>
</dbReference>
<dbReference type="PANTHER" id="PTHR43512:SF4">
    <property type="entry name" value="TRANSLATION FACTOR GUF1 HOMOLOG, CHLOROPLASTIC"/>
    <property type="match status" value="1"/>
</dbReference>
<dbReference type="NCBIfam" id="TIGR00231">
    <property type="entry name" value="small_GTP"/>
    <property type="match status" value="1"/>
</dbReference>
<keyword evidence="4 11" id="KW-0378">Hydrolase</keyword>
<dbReference type="FunFam" id="3.30.70.870:FF:000004">
    <property type="entry name" value="Translation factor GUF1, mitochondrial"/>
    <property type="match status" value="1"/>
</dbReference>
<keyword evidence="3 11" id="KW-0547">Nucleotide-binding</keyword>
<dbReference type="InterPro" id="IPR000640">
    <property type="entry name" value="EFG_V-like"/>
</dbReference>
<dbReference type="InterPro" id="IPR035647">
    <property type="entry name" value="EFG_III/V"/>
</dbReference>
<evidence type="ECO:0000256" key="4">
    <source>
        <dbReference type="ARBA" id="ARBA00022801"/>
    </source>
</evidence>
<proteinExistence type="inferred from homology"/>
<evidence type="ECO:0000256" key="9">
    <source>
        <dbReference type="ARBA" id="ARBA00057626"/>
    </source>
</evidence>
<dbReference type="CDD" id="cd16260">
    <property type="entry name" value="EF4_III"/>
    <property type="match status" value="1"/>
</dbReference>
<dbReference type="Gene3D" id="3.40.50.300">
    <property type="entry name" value="P-loop containing nucleotide triphosphate hydrolases"/>
    <property type="match status" value="1"/>
</dbReference>
<keyword evidence="5 11" id="KW-0648">Protein biosynthesis</keyword>
<dbReference type="CDD" id="cd01890">
    <property type="entry name" value="LepA"/>
    <property type="match status" value="1"/>
</dbReference>
<evidence type="ECO:0000256" key="3">
    <source>
        <dbReference type="ARBA" id="ARBA00022741"/>
    </source>
</evidence>
<feature type="binding site" evidence="11">
    <location>
        <begin position="130"/>
        <end position="133"/>
    </location>
    <ligand>
        <name>GTP</name>
        <dbReference type="ChEBI" id="CHEBI:37565"/>
    </ligand>
</feature>
<dbReference type="InterPro" id="IPR038363">
    <property type="entry name" value="LepA_C_sf"/>
</dbReference>
<dbReference type="HAMAP" id="MF_00071">
    <property type="entry name" value="LepA"/>
    <property type="match status" value="1"/>
</dbReference>
<dbReference type="EC" id="3.6.5.n1" evidence="11"/>
<comment type="function">
    <text evidence="9 11">Required for accurate and efficient protein synthesis under certain stress conditions. May act as a fidelity factor of the translation reaction, by catalyzing a one-codon backward translocation of tRNAs on improperly translocated ribosomes. Back-translocation proceeds from a post-translocation (POST) complex to a pre-translocation (PRE) complex, thus giving elongation factor G a second chance to translocate the tRNAs correctly. Binds to ribosomes in a GTP-dependent manner.</text>
</comment>
<dbReference type="GO" id="GO:0045727">
    <property type="term" value="P:positive regulation of translation"/>
    <property type="evidence" value="ECO:0007669"/>
    <property type="project" value="UniProtKB-UniRule"/>
</dbReference>
<dbReference type="PRINTS" id="PR00315">
    <property type="entry name" value="ELONGATNFCT"/>
</dbReference>
<dbReference type="FunFam" id="3.40.50.300:FF:000078">
    <property type="entry name" value="Elongation factor 4"/>
    <property type="match status" value="1"/>
</dbReference>
<dbReference type="GO" id="GO:0003746">
    <property type="term" value="F:translation elongation factor activity"/>
    <property type="evidence" value="ECO:0007669"/>
    <property type="project" value="UniProtKB-UniRule"/>
</dbReference>
<dbReference type="InterPro" id="IPR013842">
    <property type="entry name" value="LepA_CTD"/>
</dbReference>
<dbReference type="SUPFAM" id="SSF52540">
    <property type="entry name" value="P-loop containing nucleoside triphosphate hydrolases"/>
    <property type="match status" value="1"/>
</dbReference>
<evidence type="ECO:0000313" key="13">
    <source>
        <dbReference type="EMBL" id="SIQ89647.1"/>
    </source>
</evidence>
<feature type="binding site" evidence="11">
    <location>
        <begin position="14"/>
        <end position="19"/>
    </location>
    <ligand>
        <name>GTP</name>
        <dbReference type="ChEBI" id="CHEBI:37565"/>
    </ligand>
</feature>
<evidence type="ECO:0000256" key="8">
    <source>
        <dbReference type="ARBA" id="ARBA00050293"/>
    </source>
</evidence>
<dbReference type="FunFam" id="3.30.70.2570:FF:000001">
    <property type="entry name" value="Translation factor GUF1, mitochondrial"/>
    <property type="match status" value="1"/>
</dbReference>
<dbReference type="Pfam" id="PF06421">
    <property type="entry name" value="LepA_C"/>
    <property type="match status" value="1"/>
</dbReference>
<comment type="similarity">
    <text evidence="1 11">Belongs to the TRAFAC class translation factor GTPase superfamily. Classic translation factor GTPase family. LepA subfamily.</text>
</comment>
<dbReference type="OrthoDB" id="9801591at2"/>
<dbReference type="Gene3D" id="2.40.30.10">
    <property type="entry name" value="Translation factors"/>
    <property type="match status" value="1"/>
</dbReference>
<dbReference type="GO" id="GO:0005886">
    <property type="term" value="C:plasma membrane"/>
    <property type="evidence" value="ECO:0007669"/>
    <property type="project" value="UniProtKB-SubCell"/>
</dbReference>
<dbReference type="InterPro" id="IPR035654">
    <property type="entry name" value="LepA_IV"/>
</dbReference>
<comment type="subcellular location">
    <subcellularLocation>
        <location evidence="11">Cell membrane</location>
        <topology evidence="11">Peripheral membrane protein</topology>
        <orientation evidence="11">Cytoplasmic side</orientation>
    </subcellularLocation>
</comment>
<dbReference type="CDD" id="cd03699">
    <property type="entry name" value="EF4_II"/>
    <property type="match status" value="1"/>
</dbReference>
<comment type="catalytic activity">
    <reaction evidence="8 11">
        <text>GTP + H2O = GDP + phosphate + H(+)</text>
        <dbReference type="Rhea" id="RHEA:19669"/>
        <dbReference type="ChEBI" id="CHEBI:15377"/>
        <dbReference type="ChEBI" id="CHEBI:15378"/>
        <dbReference type="ChEBI" id="CHEBI:37565"/>
        <dbReference type="ChEBI" id="CHEBI:43474"/>
        <dbReference type="ChEBI" id="CHEBI:58189"/>
        <dbReference type="EC" id="3.6.5.n1"/>
    </reaction>
</comment>
<dbReference type="InterPro" id="IPR006297">
    <property type="entry name" value="EF-4"/>
</dbReference>
<dbReference type="Gene3D" id="3.30.70.240">
    <property type="match status" value="1"/>
</dbReference>
<evidence type="ECO:0000256" key="2">
    <source>
        <dbReference type="ARBA" id="ARBA00022475"/>
    </source>
</evidence>
<dbReference type="CDD" id="cd03709">
    <property type="entry name" value="lepA_C"/>
    <property type="match status" value="1"/>
</dbReference>
<evidence type="ECO:0000313" key="14">
    <source>
        <dbReference type="Proteomes" id="UP000185924"/>
    </source>
</evidence>
<dbReference type="Gene3D" id="3.30.70.870">
    <property type="entry name" value="Elongation Factor G (Translational Gtpase), domain 3"/>
    <property type="match status" value="1"/>
</dbReference>
<dbReference type="FunFam" id="3.30.70.240:FF:000007">
    <property type="entry name" value="Translation factor GUF1, mitochondrial"/>
    <property type="match status" value="1"/>
</dbReference>
<dbReference type="GO" id="GO:0043022">
    <property type="term" value="F:ribosome binding"/>
    <property type="evidence" value="ECO:0007669"/>
    <property type="project" value="UniProtKB-UniRule"/>
</dbReference>
<feature type="domain" description="Tr-type G" evidence="12">
    <location>
        <begin position="2"/>
        <end position="183"/>
    </location>
</feature>
<dbReference type="Gene3D" id="3.30.70.2570">
    <property type="entry name" value="Elongation factor 4, C-terminal domain"/>
    <property type="match status" value="1"/>
</dbReference>
<keyword evidence="6 11" id="KW-0342">GTP-binding</keyword>
<evidence type="ECO:0000256" key="7">
    <source>
        <dbReference type="ARBA" id="ARBA00023136"/>
    </source>
</evidence>
<evidence type="ECO:0000256" key="1">
    <source>
        <dbReference type="ARBA" id="ARBA00005454"/>
    </source>
</evidence>
<dbReference type="FunFam" id="2.40.30.10:FF:000015">
    <property type="entry name" value="Translation factor GUF1, mitochondrial"/>
    <property type="match status" value="1"/>
</dbReference>
<dbReference type="RefSeq" id="WP_076421675.1">
    <property type="nucleotide sequence ID" value="NZ_FTNM01000002.1"/>
</dbReference>
<evidence type="ECO:0000256" key="10">
    <source>
        <dbReference type="ARBA" id="ARBA00061052"/>
    </source>
</evidence>
<dbReference type="NCBIfam" id="TIGR01393">
    <property type="entry name" value="lepA"/>
    <property type="match status" value="1"/>
</dbReference>
<dbReference type="Pfam" id="PF03144">
    <property type="entry name" value="GTP_EFTU_D2"/>
    <property type="match status" value="1"/>
</dbReference>
<dbReference type="InterPro" id="IPR000795">
    <property type="entry name" value="T_Tr_GTP-bd_dom"/>
</dbReference>
<evidence type="ECO:0000256" key="6">
    <source>
        <dbReference type="ARBA" id="ARBA00023134"/>
    </source>
</evidence>
<dbReference type="STRING" id="1077936.SAMN05421545_1551"/>
<name>A0A1N6WHH4_9BACT</name>
<dbReference type="InterPro" id="IPR005225">
    <property type="entry name" value="Small_GTP-bd"/>
</dbReference>
<dbReference type="PROSITE" id="PS51722">
    <property type="entry name" value="G_TR_2"/>
    <property type="match status" value="1"/>
</dbReference>
<dbReference type="InterPro" id="IPR004161">
    <property type="entry name" value="EFTu-like_2"/>
</dbReference>
<dbReference type="Proteomes" id="UP000185924">
    <property type="component" value="Unassembled WGS sequence"/>
</dbReference>
<evidence type="ECO:0000256" key="11">
    <source>
        <dbReference type="HAMAP-Rule" id="MF_00071"/>
    </source>
</evidence>
<evidence type="ECO:0000256" key="5">
    <source>
        <dbReference type="ARBA" id="ARBA00022917"/>
    </source>
</evidence>
<dbReference type="InterPro" id="IPR009000">
    <property type="entry name" value="Transl_B-barrel_sf"/>
</dbReference>
<gene>
    <name evidence="11" type="primary">lepA</name>
    <name evidence="13" type="ORF">SAMN05421545_1551</name>
</gene>
<dbReference type="SUPFAM" id="SSF54980">
    <property type="entry name" value="EF-G C-terminal domain-like"/>
    <property type="match status" value="2"/>
</dbReference>
<dbReference type="AlphaFoldDB" id="A0A1N6WHH4"/>
<comment type="similarity">
    <text evidence="10">Belongs to the GTP-binding elongation factor family. LepA subfamily.</text>
</comment>
<keyword evidence="2 11" id="KW-1003">Cell membrane</keyword>
<dbReference type="EMBL" id="FTNM01000002">
    <property type="protein sequence ID" value="SIQ89647.1"/>
    <property type="molecule type" value="Genomic_DNA"/>
</dbReference>
<dbReference type="InterPro" id="IPR027417">
    <property type="entry name" value="P-loop_NTPase"/>
</dbReference>
<keyword evidence="14" id="KW-1185">Reference proteome</keyword>
<dbReference type="Pfam" id="PF00009">
    <property type="entry name" value="GTP_EFTU"/>
    <property type="match status" value="1"/>
</dbReference>
<evidence type="ECO:0000259" key="12">
    <source>
        <dbReference type="PROSITE" id="PS51722"/>
    </source>
</evidence>